<evidence type="ECO:0000256" key="4">
    <source>
        <dbReference type="ARBA" id="ARBA00023125"/>
    </source>
</evidence>
<dbReference type="GO" id="GO:0006355">
    <property type="term" value="P:regulation of DNA-templated transcription"/>
    <property type="evidence" value="ECO:0007669"/>
    <property type="project" value="UniProtKB-UniRule"/>
</dbReference>
<comment type="caution">
    <text evidence="9">The sequence shown here is derived from an EMBL/GenBank/DDBJ whole genome shotgun (WGS) entry which is preliminary data.</text>
</comment>
<evidence type="ECO:0000259" key="8">
    <source>
        <dbReference type="Pfam" id="PF20772"/>
    </source>
</evidence>
<keyword evidence="3 6" id="KW-0805">Transcription regulation</keyword>
<dbReference type="InterPro" id="IPR048300">
    <property type="entry name" value="TACO1_YebC-like_2nd/3rd_dom"/>
</dbReference>
<comment type="subcellular location">
    <subcellularLocation>
        <location evidence="6">Cytoplasm</location>
    </subcellularLocation>
</comment>
<feature type="domain" description="TACO1/YebC-like N-terminal" evidence="8">
    <location>
        <begin position="5"/>
        <end position="76"/>
    </location>
</feature>
<evidence type="ECO:0000259" key="7">
    <source>
        <dbReference type="Pfam" id="PF01709"/>
    </source>
</evidence>
<dbReference type="Gene3D" id="1.10.10.200">
    <property type="match status" value="1"/>
</dbReference>
<dbReference type="Proteomes" id="UP000028547">
    <property type="component" value="Unassembled WGS sequence"/>
</dbReference>
<dbReference type="GO" id="GO:0005829">
    <property type="term" value="C:cytosol"/>
    <property type="evidence" value="ECO:0007669"/>
    <property type="project" value="TreeGrafter"/>
</dbReference>
<evidence type="ECO:0000256" key="6">
    <source>
        <dbReference type="HAMAP-Rule" id="MF_00693"/>
    </source>
</evidence>
<dbReference type="Pfam" id="PF20772">
    <property type="entry name" value="TACO1_YebC_N"/>
    <property type="match status" value="1"/>
</dbReference>
<dbReference type="InterPro" id="IPR017856">
    <property type="entry name" value="Integrase-like_N"/>
</dbReference>
<evidence type="ECO:0000313" key="9">
    <source>
        <dbReference type="EMBL" id="KFA92071.1"/>
    </source>
</evidence>
<dbReference type="NCBIfam" id="NF009044">
    <property type="entry name" value="PRK12378.1"/>
    <property type="match status" value="1"/>
</dbReference>
<evidence type="ECO:0000256" key="1">
    <source>
        <dbReference type="ARBA" id="ARBA00008724"/>
    </source>
</evidence>
<evidence type="ECO:0000256" key="2">
    <source>
        <dbReference type="ARBA" id="ARBA00022490"/>
    </source>
</evidence>
<sequence>MSGHNRWSKLKRYKAVMGASKGKLYSKLIKELTVAARLGGGSPDNNARLRVAILAAREANMPNDNIQRAIKKGTGELEGESYEEIVYEGYGPGGVAMLVECLTDNRNRTASDMRSMFSKEDGNLGAEGSVNWMFHKKGLITVKPGPSEDEVMEKAIEAGAEDVINHGAEGFEVRTAPADLHAVASSLEQSGLKLGEQKWTYFPQNTVRVEGDNAKKLLKLMELLEDNDDVQNVHANFEMDEALMESLSA</sequence>
<dbReference type="FunFam" id="1.10.10.200:FF:000002">
    <property type="entry name" value="Probable transcriptional regulatory protein CLM62_37755"/>
    <property type="match status" value="1"/>
</dbReference>
<dbReference type="InterPro" id="IPR002876">
    <property type="entry name" value="Transcrip_reg_TACO1-like"/>
</dbReference>
<dbReference type="Pfam" id="PF01709">
    <property type="entry name" value="Transcrip_reg"/>
    <property type="match status" value="1"/>
</dbReference>
<dbReference type="EMBL" id="JPMI01000109">
    <property type="protein sequence ID" value="KFA92071.1"/>
    <property type="molecule type" value="Genomic_DNA"/>
</dbReference>
<dbReference type="Gene3D" id="3.30.70.980">
    <property type="match status" value="2"/>
</dbReference>
<dbReference type="GO" id="GO:0003677">
    <property type="term" value="F:DNA binding"/>
    <property type="evidence" value="ECO:0007669"/>
    <property type="project" value="UniProtKB-UniRule"/>
</dbReference>
<name>A0A084SUD6_9BACT</name>
<keyword evidence="5 6" id="KW-0804">Transcription</keyword>
<dbReference type="InterPro" id="IPR026564">
    <property type="entry name" value="Transcrip_reg_TACO1-like_dom3"/>
</dbReference>
<accession>A0A084SUD6</accession>
<reference evidence="9 10" key="1">
    <citation type="submission" date="2014-07" db="EMBL/GenBank/DDBJ databases">
        <title>Draft Genome Sequence of Gephyronic Acid Producer, Cystobacter violaceus Strain Cb vi76.</title>
        <authorList>
            <person name="Stevens D.C."/>
            <person name="Young J."/>
            <person name="Carmichael R."/>
            <person name="Tan J."/>
            <person name="Taylor R.E."/>
        </authorList>
    </citation>
    <scope>NUCLEOTIDE SEQUENCE [LARGE SCALE GENOMIC DNA]</scope>
    <source>
        <strain evidence="9 10">Cb vi76</strain>
    </source>
</reference>
<feature type="domain" description="TACO1/YebC-like second and third" evidence="7">
    <location>
        <begin position="82"/>
        <end position="237"/>
    </location>
</feature>
<dbReference type="SUPFAM" id="SSF75625">
    <property type="entry name" value="YebC-like"/>
    <property type="match status" value="1"/>
</dbReference>
<evidence type="ECO:0000313" key="10">
    <source>
        <dbReference type="Proteomes" id="UP000028547"/>
    </source>
</evidence>
<dbReference type="PANTHER" id="PTHR12532">
    <property type="entry name" value="TRANSLATIONAL ACTIVATOR OF CYTOCHROME C OXIDASE 1"/>
    <property type="match status" value="1"/>
</dbReference>
<dbReference type="NCBIfam" id="TIGR01033">
    <property type="entry name" value="YebC/PmpR family DNA-binding transcriptional regulator"/>
    <property type="match status" value="1"/>
</dbReference>
<dbReference type="RefSeq" id="WP_043395920.1">
    <property type="nucleotide sequence ID" value="NZ_JPMI01000109.1"/>
</dbReference>
<keyword evidence="2 6" id="KW-0963">Cytoplasm</keyword>
<comment type="similarity">
    <text evidence="1 6">Belongs to the TACO1 family.</text>
</comment>
<dbReference type="InterPro" id="IPR049083">
    <property type="entry name" value="TACO1_YebC_N"/>
</dbReference>
<gene>
    <name evidence="9" type="ORF">Q664_17290</name>
</gene>
<organism evidence="9 10">
    <name type="scientific">Archangium violaceum Cb vi76</name>
    <dbReference type="NCBI Taxonomy" id="1406225"/>
    <lineage>
        <taxon>Bacteria</taxon>
        <taxon>Pseudomonadati</taxon>
        <taxon>Myxococcota</taxon>
        <taxon>Myxococcia</taxon>
        <taxon>Myxococcales</taxon>
        <taxon>Cystobacterineae</taxon>
        <taxon>Archangiaceae</taxon>
        <taxon>Archangium</taxon>
    </lineage>
</organism>
<evidence type="ECO:0000256" key="3">
    <source>
        <dbReference type="ARBA" id="ARBA00023015"/>
    </source>
</evidence>
<dbReference type="PANTHER" id="PTHR12532:SF6">
    <property type="entry name" value="TRANSCRIPTIONAL REGULATORY PROTEIN YEBC-RELATED"/>
    <property type="match status" value="1"/>
</dbReference>
<proteinExistence type="inferred from homology"/>
<dbReference type="HAMAP" id="MF_00693">
    <property type="entry name" value="Transcrip_reg_TACO1"/>
    <property type="match status" value="1"/>
</dbReference>
<keyword evidence="4 6" id="KW-0238">DNA-binding</keyword>
<dbReference type="AlphaFoldDB" id="A0A084SUD6"/>
<evidence type="ECO:0000256" key="5">
    <source>
        <dbReference type="ARBA" id="ARBA00023163"/>
    </source>
</evidence>
<protein>
    <recommendedName>
        <fullName evidence="6">Probable transcriptional regulatory protein Q664_17290</fullName>
    </recommendedName>
</protein>
<dbReference type="NCBIfam" id="NF001030">
    <property type="entry name" value="PRK00110.1"/>
    <property type="match status" value="1"/>
</dbReference>
<dbReference type="InterPro" id="IPR029072">
    <property type="entry name" value="YebC-like"/>
</dbReference>